<protein>
    <submittedName>
        <fullName evidence="4">F-box/LRR-repeat protein At3g03360</fullName>
    </submittedName>
</protein>
<dbReference type="Pfam" id="PF23622">
    <property type="entry name" value="LRR_At1g61320_AtMIF1"/>
    <property type="match status" value="1"/>
</dbReference>
<evidence type="ECO:0000259" key="2">
    <source>
        <dbReference type="Pfam" id="PF23622"/>
    </source>
</evidence>
<dbReference type="PANTHER" id="PTHR34145">
    <property type="entry name" value="OS02G0105600 PROTEIN"/>
    <property type="match status" value="1"/>
</dbReference>
<dbReference type="Gene3D" id="1.20.1280.50">
    <property type="match status" value="1"/>
</dbReference>
<dbReference type="InterPro" id="IPR001810">
    <property type="entry name" value="F-box_dom"/>
</dbReference>
<evidence type="ECO:0000313" key="4">
    <source>
        <dbReference type="RefSeq" id="XP_027125369.2"/>
    </source>
</evidence>
<name>A0A6P6XDS5_COFAR</name>
<evidence type="ECO:0000259" key="1">
    <source>
        <dbReference type="Pfam" id="PF00646"/>
    </source>
</evidence>
<dbReference type="AlphaFoldDB" id="A0A6P6XDS5"/>
<evidence type="ECO:0000313" key="3">
    <source>
        <dbReference type="Proteomes" id="UP001652660"/>
    </source>
</evidence>
<dbReference type="SUPFAM" id="SSF52058">
    <property type="entry name" value="L domain-like"/>
    <property type="match status" value="1"/>
</dbReference>
<gene>
    <name evidence="4" type="primary">LOC113741908</name>
</gene>
<dbReference type="InterPro" id="IPR055357">
    <property type="entry name" value="LRR_At1g61320_AtMIF1"/>
</dbReference>
<dbReference type="RefSeq" id="XP_027125369.2">
    <property type="nucleotide sequence ID" value="XM_027269568.2"/>
</dbReference>
<proteinExistence type="predicted"/>
<dbReference type="Pfam" id="PF00646">
    <property type="entry name" value="F-box"/>
    <property type="match status" value="1"/>
</dbReference>
<dbReference type="InterPro" id="IPR053772">
    <property type="entry name" value="At1g61320/At1g61330-like"/>
</dbReference>
<dbReference type="SUPFAM" id="SSF81383">
    <property type="entry name" value="F-box domain"/>
    <property type="match status" value="1"/>
</dbReference>
<organism evidence="3 4">
    <name type="scientific">Coffea arabica</name>
    <name type="common">Arabian coffee</name>
    <dbReference type="NCBI Taxonomy" id="13443"/>
    <lineage>
        <taxon>Eukaryota</taxon>
        <taxon>Viridiplantae</taxon>
        <taxon>Streptophyta</taxon>
        <taxon>Embryophyta</taxon>
        <taxon>Tracheophyta</taxon>
        <taxon>Spermatophyta</taxon>
        <taxon>Magnoliopsida</taxon>
        <taxon>eudicotyledons</taxon>
        <taxon>Gunneridae</taxon>
        <taxon>Pentapetalae</taxon>
        <taxon>asterids</taxon>
        <taxon>lamiids</taxon>
        <taxon>Gentianales</taxon>
        <taxon>Rubiaceae</taxon>
        <taxon>Ixoroideae</taxon>
        <taxon>Gardenieae complex</taxon>
        <taxon>Bertiereae - Coffeeae clade</taxon>
        <taxon>Coffeeae</taxon>
        <taxon>Coffea</taxon>
    </lineage>
</organism>
<dbReference type="Gene3D" id="3.80.10.10">
    <property type="entry name" value="Ribonuclease Inhibitor"/>
    <property type="match status" value="1"/>
</dbReference>
<keyword evidence="3" id="KW-1185">Reference proteome</keyword>
<feature type="domain" description="At1g61320/AtMIF1 LRR" evidence="2">
    <location>
        <begin position="174"/>
        <end position="332"/>
    </location>
</feature>
<feature type="domain" description="F-box" evidence="1">
    <location>
        <begin position="53"/>
        <end position="90"/>
    </location>
</feature>
<reference evidence="3" key="1">
    <citation type="journal article" date="2025" name="Foods">
        <title>Unveiling the Microbial Signatures of Arabica Coffee Cherries: Insights into Ripeness Specific Diversity, Functional Traits, and Implications for Quality and Safety.</title>
        <authorList>
            <consortium name="RefSeq"/>
            <person name="Tenea G.N."/>
            <person name="Cifuentes V."/>
            <person name="Reyes P."/>
            <person name="Cevallos-Vallejos M."/>
        </authorList>
    </citation>
    <scope>NUCLEOTIDE SEQUENCE [LARGE SCALE GENOMIC DNA]</scope>
</reference>
<dbReference type="InterPro" id="IPR036047">
    <property type="entry name" value="F-box-like_dom_sf"/>
</dbReference>
<reference evidence="4" key="2">
    <citation type="submission" date="2025-08" db="UniProtKB">
        <authorList>
            <consortium name="RefSeq"/>
        </authorList>
    </citation>
    <scope>IDENTIFICATION</scope>
    <source>
        <tissue evidence="4">Leaves</tissue>
    </source>
</reference>
<sequence length="571" mass="66047">MEPGSLYEFTKLFNQYPLTRTTNEISMISFCWSLTGNEVQPKTTRKDANLNHFSRLSDSIIHHIYSFLPTRDVACTSILSKSWYRIWTLYSFVVYHFICTSSDQVEEQEEKGVGWVQERGAEVPGPTFDCTGSGSRRGDFLSMAGKFIRRRFIENLNIQRFQLYIDCPKMGSLARRLDLWIDYAMMRSVPELVLRIDCFTSGKDVGHRVNAFSNRQRLHYAIPQFVVEARWLKILGLSGCRFTTCLDIKLPQLQSLSLCHSCFDDKSLLERFLLGCPLVEYVKISYCSWMDKLLSVPNLPELKDFECLFCDMVDIIQINAAKLRTFSFATLKEVKELWPLTIDWTACATALKELKIYANGAADIDMLETPISQLLFLETLDIRGCKSYAGFKISNQNLKRLIFRDCSHMSATQLDAPKLELLEFNNCDKPFLPCNASNKLQIHFSLFFRGHSIEWLLRLKYFHRTLEHWEDLKLIVYPEHQMKITDELPIKDMAIHDRLSRFVLEKARELSSSPGKDQRLISCELDTSEAVDYPPDPSAEVFNVKHSSPGSKASKITFLWKYDASQQRFIL</sequence>
<dbReference type="GeneID" id="113741908"/>
<accession>A0A6P6XDS5</accession>
<dbReference type="InterPro" id="IPR032675">
    <property type="entry name" value="LRR_dom_sf"/>
</dbReference>
<dbReference type="Proteomes" id="UP001652660">
    <property type="component" value="Chromosome 4e"/>
</dbReference>